<feature type="signal peptide" evidence="1">
    <location>
        <begin position="1"/>
        <end position="22"/>
    </location>
</feature>
<gene>
    <name evidence="2" type="ORF">ES692_06125</name>
</gene>
<dbReference type="AlphaFoldDB" id="A0A5C7B915"/>
<dbReference type="Proteomes" id="UP000321938">
    <property type="component" value="Unassembled WGS sequence"/>
</dbReference>
<evidence type="ECO:0000313" key="3">
    <source>
        <dbReference type="Proteomes" id="UP000321938"/>
    </source>
</evidence>
<sequence length="119" mass="13962">MKRLFFAVITTLLFFTSETLNAQNYKSKVTATSGQNVKYETNIHITDSIITIKTIDYELEYIVENKINDYYQIDQYGKKYNLTIAPIEGTAFRFKYKYAITLMDVNKELPPLIYYAIIE</sequence>
<proteinExistence type="predicted"/>
<name>A0A5C7B915_9FLAO</name>
<accession>A0A5C7B915</accession>
<protein>
    <recommendedName>
        <fullName evidence="4">DUF3244 domain-containing protein</fullName>
    </recommendedName>
</protein>
<evidence type="ECO:0000313" key="2">
    <source>
        <dbReference type="EMBL" id="TXE18618.1"/>
    </source>
</evidence>
<dbReference type="EMBL" id="VOSB01000007">
    <property type="protein sequence ID" value="TXE18618.1"/>
    <property type="molecule type" value="Genomic_DNA"/>
</dbReference>
<evidence type="ECO:0008006" key="4">
    <source>
        <dbReference type="Google" id="ProtNLM"/>
    </source>
</evidence>
<keyword evidence="3" id="KW-1185">Reference proteome</keyword>
<comment type="caution">
    <text evidence="2">The sequence shown here is derived from an EMBL/GenBank/DDBJ whole genome shotgun (WGS) entry which is preliminary data.</text>
</comment>
<reference evidence="2 3" key="1">
    <citation type="submission" date="2019-08" db="EMBL/GenBank/DDBJ databases">
        <title>Genome of Psychroserpens burtonensis ACAM 167.</title>
        <authorList>
            <person name="Bowman J.P."/>
        </authorList>
    </citation>
    <scope>NUCLEOTIDE SEQUENCE [LARGE SCALE GENOMIC DNA]</scope>
    <source>
        <strain evidence="2 3">ACAM 167</strain>
    </source>
</reference>
<dbReference type="RefSeq" id="WP_147231376.1">
    <property type="nucleotide sequence ID" value="NZ_VOSB01000007.1"/>
</dbReference>
<feature type="chain" id="PRO_5022999626" description="DUF3244 domain-containing protein" evidence="1">
    <location>
        <begin position="23"/>
        <end position="119"/>
    </location>
</feature>
<evidence type="ECO:0000256" key="1">
    <source>
        <dbReference type="SAM" id="SignalP"/>
    </source>
</evidence>
<keyword evidence="1" id="KW-0732">Signal</keyword>
<organism evidence="2 3">
    <name type="scientific">Psychroserpens burtonensis</name>
    <dbReference type="NCBI Taxonomy" id="49278"/>
    <lineage>
        <taxon>Bacteria</taxon>
        <taxon>Pseudomonadati</taxon>
        <taxon>Bacteroidota</taxon>
        <taxon>Flavobacteriia</taxon>
        <taxon>Flavobacteriales</taxon>
        <taxon>Flavobacteriaceae</taxon>
        <taxon>Psychroserpens</taxon>
    </lineage>
</organism>